<accession>A0A5N7BKG3</accession>
<keyword evidence="3" id="KW-0238">DNA-binding</keyword>
<dbReference type="GO" id="GO:0045944">
    <property type="term" value="P:positive regulation of transcription by RNA polymerase II"/>
    <property type="evidence" value="ECO:0007669"/>
    <property type="project" value="TreeGrafter"/>
</dbReference>
<dbReference type="SUPFAM" id="SSF57701">
    <property type="entry name" value="Zn2/Cys6 DNA-binding domain"/>
    <property type="match status" value="1"/>
</dbReference>
<evidence type="ECO:0000256" key="1">
    <source>
        <dbReference type="ARBA" id="ARBA00004123"/>
    </source>
</evidence>
<evidence type="ECO:0000256" key="4">
    <source>
        <dbReference type="ARBA" id="ARBA00023163"/>
    </source>
</evidence>
<evidence type="ECO:0000256" key="6">
    <source>
        <dbReference type="SAM" id="MobiDB-lite"/>
    </source>
</evidence>
<feature type="domain" description="Zn(2)-C6 fungal-type" evidence="7">
    <location>
        <begin position="36"/>
        <end position="66"/>
    </location>
</feature>
<dbReference type="InterPro" id="IPR036864">
    <property type="entry name" value="Zn2-C6_fun-type_DNA-bd_sf"/>
</dbReference>
<dbReference type="CDD" id="cd00067">
    <property type="entry name" value="GAL4"/>
    <property type="match status" value="1"/>
</dbReference>
<evidence type="ECO:0000259" key="7">
    <source>
        <dbReference type="PROSITE" id="PS50048"/>
    </source>
</evidence>
<evidence type="ECO:0000313" key="8">
    <source>
        <dbReference type="EMBL" id="KAE8382281.1"/>
    </source>
</evidence>
<evidence type="ECO:0000313" key="9">
    <source>
        <dbReference type="Proteomes" id="UP000326198"/>
    </source>
</evidence>
<keyword evidence="9" id="KW-1185">Reference proteome</keyword>
<feature type="compositionally biased region" description="Polar residues" evidence="6">
    <location>
        <begin position="17"/>
        <end position="28"/>
    </location>
</feature>
<dbReference type="GO" id="GO:0000976">
    <property type="term" value="F:transcription cis-regulatory region binding"/>
    <property type="evidence" value="ECO:0007669"/>
    <property type="project" value="TreeGrafter"/>
</dbReference>
<dbReference type="Gene3D" id="4.10.240.10">
    <property type="entry name" value="Zn(2)-C6 fungal-type DNA-binding domain"/>
    <property type="match status" value="1"/>
</dbReference>
<dbReference type="GO" id="GO:0008270">
    <property type="term" value="F:zinc ion binding"/>
    <property type="evidence" value="ECO:0007669"/>
    <property type="project" value="InterPro"/>
</dbReference>
<dbReference type="Proteomes" id="UP000326198">
    <property type="component" value="Unassembled WGS sequence"/>
</dbReference>
<dbReference type="PANTHER" id="PTHR37534:SF9">
    <property type="entry name" value="ZN(II)2CYS6 TRANSCRIPTION FACTOR (EUROFUNG)"/>
    <property type="match status" value="1"/>
</dbReference>
<keyword evidence="5" id="KW-0539">Nucleus</keyword>
<dbReference type="InterPro" id="IPR001138">
    <property type="entry name" value="Zn2Cys6_DnaBD"/>
</dbReference>
<feature type="region of interest" description="Disordered" evidence="6">
    <location>
        <begin position="82"/>
        <end position="166"/>
    </location>
</feature>
<evidence type="ECO:0000256" key="2">
    <source>
        <dbReference type="ARBA" id="ARBA00023015"/>
    </source>
</evidence>
<evidence type="ECO:0000256" key="5">
    <source>
        <dbReference type="ARBA" id="ARBA00023242"/>
    </source>
</evidence>
<sequence length="681" mass="76891">MSSPHRRSQHQPGRARASSQNGTTTPSREPQRSRKGCPECRKRKIKCDERKPECGQCRRSGQVCRIIDSLFRPHTYSFLASASSQRTSLPSYQVPRSVETTQRAETPDRDGPVGGAQTPQQIPSVERHQEKAATPVSPPRPGDSSSIHSPTRTPEGRHSERLYDEEDTTVNLSYPISLAPPAELSPRALISTHTQHEQEAVGTPPTNDSCTLLNATPESVSQDRYEIAFFLRYFSEEPGRWMDVCCDHPYFSEQVVLLSSVCPLVRYAAVALAAKQLGYMKNPVSAVRQTRNHKFMLQAFSESRLDFLWYGAKYYDKAIQILAQHLSHDERCTSHLSPYGVYQTGLTPHGSDLSLPGDHDSTATTLQVLAACMLCQYEDLSATMRAWSGHLHGIHKLLRPYLSDIMTLPTAAHGPQPMKAINAVYWFFALNDMLDAYVNKRSTRLDFRKVFIWRRMGLPLDDSGYLMPGYIDEAHRETILFKALIRLMCQLVNSDLDNSVEWNAINEQLDRWQAILPLSFSSAVSWATAVGSDDTPQASSSELFTHESWFPRDVCAISMAFYHMGRMLLLIHRPVEAFLRQSHTSPDLLTAYHTLQQGLHLQAMKIIAIARGAPNSTVRKYLLQPLYVAGRCLADARERQELLDILQQVDDDLGVFTDYRQKDLSKEWGISYKPVEKDIVP</sequence>
<feature type="region of interest" description="Disordered" evidence="6">
    <location>
        <begin position="1"/>
        <end position="42"/>
    </location>
</feature>
<feature type="compositionally biased region" description="Polar residues" evidence="6">
    <location>
        <begin position="82"/>
        <end position="91"/>
    </location>
</feature>
<dbReference type="PROSITE" id="PS00463">
    <property type="entry name" value="ZN2_CY6_FUNGAL_1"/>
    <property type="match status" value="1"/>
</dbReference>
<protein>
    <recommendedName>
        <fullName evidence="7">Zn(2)-C6 fungal-type domain-containing protein</fullName>
    </recommendedName>
</protein>
<dbReference type="OrthoDB" id="5418899at2759"/>
<name>A0A5N7BKG3_9EURO</name>
<keyword evidence="2" id="KW-0805">Transcription regulation</keyword>
<dbReference type="GO" id="GO:0005634">
    <property type="term" value="C:nucleus"/>
    <property type="evidence" value="ECO:0007669"/>
    <property type="project" value="UniProtKB-SubCell"/>
</dbReference>
<keyword evidence="4" id="KW-0804">Transcription</keyword>
<gene>
    <name evidence="8" type="ORF">BDV26DRAFT_15738</name>
</gene>
<dbReference type="InterPro" id="IPR021858">
    <property type="entry name" value="Fun_TF"/>
</dbReference>
<dbReference type="Pfam" id="PF11951">
    <property type="entry name" value="Fungal_trans_2"/>
    <property type="match status" value="1"/>
</dbReference>
<organism evidence="8 9">
    <name type="scientific">Aspergillus bertholletiae</name>
    <dbReference type="NCBI Taxonomy" id="1226010"/>
    <lineage>
        <taxon>Eukaryota</taxon>
        <taxon>Fungi</taxon>
        <taxon>Dikarya</taxon>
        <taxon>Ascomycota</taxon>
        <taxon>Pezizomycotina</taxon>
        <taxon>Eurotiomycetes</taxon>
        <taxon>Eurotiomycetidae</taxon>
        <taxon>Eurotiales</taxon>
        <taxon>Aspergillaceae</taxon>
        <taxon>Aspergillus</taxon>
        <taxon>Aspergillus subgen. Circumdati</taxon>
    </lineage>
</organism>
<dbReference type="EMBL" id="ML736163">
    <property type="protein sequence ID" value="KAE8382281.1"/>
    <property type="molecule type" value="Genomic_DNA"/>
</dbReference>
<comment type="subcellular location">
    <subcellularLocation>
        <location evidence="1">Nucleus</location>
    </subcellularLocation>
</comment>
<dbReference type="PANTHER" id="PTHR37534">
    <property type="entry name" value="TRANSCRIPTIONAL ACTIVATOR PROTEIN UGA3"/>
    <property type="match status" value="1"/>
</dbReference>
<dbReference type="AlphaFoldDB" id="A0A5N7BKG3"/>
<dbReference type="SMART" id="SM00066">
    <property type="entry name" value="GAL4"/>
    <property type="match status" value="1"/>
</dbReference>
<feature type="compositionally biased region" description="Polar residues" evidence="6">
    <location>
        <begin position="143"/>
        <end position="152"/>
    </location>
</feature>
<evidence type="ECO:0000256" key="3">
    <source>
        <dbReference type="ARBA" id="ARBA00023125"/>
    </source>
</evidence>
<dbReference type="Pfam" id="PF00172">
    <property type="entry name" value="Zn_clus"/>
    <property type="match status" value="1"/>
</dbReference>
<dbReference type="PROSITE" id="PS50048">
    <property type="entry name" value="ZN2_CY6_FUNGAL_2"/>
    <property type="match status" value="1"/>
</dbReference>
<feature type="compositionally biased region" description="Basic and acidic residues" evidence="6">
    <location>
        <begin position="29"/>
        <end position="42"/>
    </location>
</feature>
<proteinExistence type="predicted"/>
<reference evidence="8 9" key="1">
    <citation type="submission" date="2019-04" db="EMBL/GenBank/DDBJ databases">
        <title>Friends and foes A comparative genomics studyof 23 Aspergillus species from section Flavi.</title>
        <authorList>
            <consortium name="DOE Joint Genome Institute"/>
            <person name="Kjaerbolling I."/>
            <person name="Vesth T."/>
            <person name="Frisvad J.C."/>
            <person name="Nybo J.L."/>
            <person name="Theobald S."/>
            <person name="Kildgaard S."/>
            <person name="Isbrandt T."/>
            <person name="Kuo A."/>
            <person name="Sato A."/>
            <person name="Lyhne E.K."/>
            <person name="Kogle M.E."/>
            <person name="Wiebenga A."/>
            <person name="Kun R.S."/>
            <person name="Lubbers R.J."/>
            <person name="Makela M.R."/>
            <person name="Barry K."/>
            <person name="Chovatia M."/>
            <person name="Clum A."/>
            <person name="Daum C."/>
            <person name="Haridas S."/>
            <person name="He G."/>
            <person name="LaButti K."/>
            <person name="Lipzen A."/>
            <person name="Mondo S."/>
            <person name="Riley R."/>
            <person name="Salamov A."/>
            <person name="Simmons B.A."/>
            <person name="Magnuson J.K."/>
            <person name="Henrissat B."/>
            <person name="Mortensen U.H."/>
            <person name="Larsen T.O."/>
            <person name="Devries R.P."/>
            <person name="Grigoriev I.V."/>
            <person name="Machida M."/>
            <person name="Baker S.E."/>
            <person name="Andersen M.R."/>
        </authorList>
    </citation>
    <scope>NUCLEOTIDE SEQUENCE [LARGE SCALE GENOMIC DNA]</scope>
    <source>
        <strain evidence="8 9">IBT 29228</strain>
    </source>
</reference>
<dbReference type="GO" id="GO:0000981">
    <property type="term" value="F:DNA-binding transcription factor activity, RNA polymerase II-specific"/>
    <property type="evidence" value="ECO:0007669"/>
    <property type="project" value="InterPro"/>
</dbReference>